<dbReference type="SUPFAM" id="SSF52058">
    <property type="entry name" value="L domain-like"/>
    <property type="match status" value="1"/>
</dbReference>
<proteinExistence type="predicted"/>
<dbReference type="InterPro" id="IPR003591">
    <property type="entry name" value="Leu-rich_rpt_typical-subtyp"/>
</dbReference>
<feature type="region of interest" description="Disordered" evidence="4">
    <location>
        <begin position="294"/>
        <end position="322"/>
    </location>
</feature>
<gene>
    <name evidence="5" type="ORF">HHI36_023297</name>
</gene>
<dbReference type="SMART" id="SM00369">
    <property type="entry name" value="LRR_TYP"/>
    <property type="match status" value="4"/>
</dbReference>
<keyword evidence="2" id="KW-0732">Signal</keyword>
<keyword evidence="1" id="KW-0433">Leucine-rich repeat</keyword>
<keyword evidence="3" id="KW-0677">Repeat</keyword>
<accession>A0ABD2PG10</accession>
<dbReference type="InterPro" id="IPR050541">
    <property type="entry name" value="LRR_TM_domain-containing"/>
</dbReference>
<dbReference type="PANTHER" id="PTHR24369">
    <property type="entry name" value="ANTIGEN BSP, PUTATIVE-RELATED"/>
    <property type="match status" value="1"/>
</dbReference>
<dbReference type="Gene3D" id="3.80.10.10">
    <property type="entry name" value="Ribonuclease Inhibitor"/>
    <property type="match status" value="1"/>
</dbReference>
<keyword evidence="6" id="KW-1185">Reference proteome</keyword>
<feature type="compositionally biased region" description="Basic residues" evidence="4">
    <location>
        <begin position="297"/>
        <end position="314"/>
    </location>
</feature>
<evidence type="ECO:0000313" key="5">
    <source>
        <dbReference type="EMBL" id="KAL3289912.1"/>
    </source>
</evidence>
<evidence type="ECO:0000256" key="3">
    <source>
        <dbReference type="ARBA" id="ARBA00022737"/>
    </source>
</evidence>
<evidence type="ECO:0000256" key="1">
    <source>
        <dbReference type="ARBA" id="ARBA00022614"/>
    </source>
</evidence>
<evidence type="ECO:0000256" key="4">
    <source>
        <dbReference type="SAM" id="MobiDB-lite"/>
    </source>
</evidence>
<dbReference type="Pfam" id="PF13855">
    <property type="entry name" value="LRR_8"/>
    <property type="match status" value="1"/>
</dbReference>
<dbReference type="InterPro" id="IPR001611">
    <property type="entry name" value="Leu-rich_rpt"/>
</dbReference>
<comment type="caution">
    <text evidence="5">The sequence shown here is derived from an EMBL/GenBank/DDBJ whole genome shotgun (WGS) entry which is preliminary data.</text>
</comment>
<dbReference type="AlphaFoldDB" id="A0ABD2PG10"/>
<dbReference type="PANTHER" id="PTHR24369:SF210">
    <property type="entry name" value="CHAOPTIN-RELATED"/>
    <property type="match status" value="1"/>
</dbReference>
<evidence type="ECO:0000313" key="6">
    <source>
        <dbReference type="Proteomes" id="UP001516400"/>
    </source>
</evidence>
<sequence length="322" mass="37686">MPNLKELVLTGNITKIEFDAFLEVYQLERLVLSNCKIQNISMDSFVGLEKLEYLDLSKNELEYLPPNAFDELTSLKELYLNDNKLKELPRDIFARIHPKLLRLNKNPWQCSCQMSEWKPMIINKLKQKTIKQCDRSLDKGISCVTDNHIYFKYVYDNKIAPKCASPAQYENWSVFQVMRRLLKCPEYKPKLRKYHKTPAHISNDVTISKNTSQELSALKDLKKIKYFEKLNKTLEKYINNSLTTPQMVQSNSFSEDNNLIPIIHSDEVPKTPNSNPVTVSNVQHHESNVTVTDNHIPHTHRRRKIHRIRKHRKPASVTTNKI</sequence>
<name>A0ABD2PG10_9CUCU</name>
<dbReference type="PROSITE" id="PS51450">
    <property type="entry name" value="LRR"/>
    <property type="match status" value="2"/>
</dbReference>
<dbReference type="InterPro" id="IPR032675">
    <property type="entry name" value="LRR_dom_sf"/>
</dbReference>
<dbReference type="Proteomes" id="UP001516400">
    <property type="component" value="Unassembled WGS sequence"/>
</dbReference>
<organism evidence="5 6">
    <name type="scientific">Cryptolaemus montrouzieri</name>
    <dbReference type="NCBI Taxonomy" id="559131"/>
    <lineage>
        <taxon>Eukaryota</taxon>
        <taxon>Metazoa</taxon>
        <taxon>Ecdysozoa</taxon>
        <taxon>Arthropoda</taxon>
        <taxon>Hexapoda</taxon>
        <taxon>Insecta</taxon>
        <taxon>Pterygota</taxon>
        <taxon>Neoptera</taxon>
        <taxon>Endopterygota</taxon>
        <taxon>Coleoptera</taxon>
        <taxon>Polyphaga</taxon>
        <taxon>Cucujiformia</taxon>
        <taxon>Coccinelloidea</taxon>
        <taxon>Coccinellidae</taxon>
        <taxon>Scymninae</taxon>
        <taxon>Scymnini</taxon>
        <taxon>Cryptolaemus</taxon>
    </lineage>
</organism>
<dbReference type="EMBL" id="JABFTP020000186">
    <property type="protein sequence ID" value="KAL3289912.1"/>
    <property type="molecule type" value="Genomic_DNA"/>
</dbReference>
<protein>
    <submittedName>
        <fullName evidence="5">Uncharacterized protein</fullName>
    </submittedName>
</protein>
<evidence type="ECO:0000256" key="2">
    <source>
        <dbReference type="ARBA" id="ARBA00022729"/>
    </source>
</evidence>
<reference evidence="5 6" key="1">
    <citation type="journal article" date="2021" name="BMC Biol.">
        <title>Horizontally acquired antibacterial genes associated with adaptive radiation of ladybird beetles.</title>
        <authorList>
            <person name="Li H.S."/>
            <person name="Tang X.F."/>
            <person name="Huang Y.H."/>
            <person name="Xu Z.Y."/>
            <person name="Chen M.L."/>
            <person name="Du X.Y."/>
            <person name="Qiu B.Y."/>
            <person name="Chen P.T."/>
            <person name="Zhang W."/>
            <person name="Slipinski A."/>
            <person name="Escalona H.E."/>
            <person name="Waterhouse R.M."/>
            <person name="Zwick A."/>
            <person name="Pang H."/>
        </authorList>
    </citation>
    <scope>NUCLEOTIDE SEQUENCE [LARGE SCALE GENOMIC DNA]</scope>
    <source>
        <strain evidence="5">SYSU2018</strain>
    </source>
</reference>